<feature type="compositionally biased region" description="Basic residues" evidence="1">
    <location>
        <begin position="90"/>
        <end position="99"/>
    </location>
</feature>
<dbReference type="AlphaFoldDB" id="A0A4Y7SXX8"/>
<evidence type="ECO:0000256" key="1">
    <source>
        <dbReference type="SAM" id="MobiDB-lite"/>
    </source>
</evidence>
<feature type="compositionally biased region" description="Low complexity" evidence="1">
    <location>
        <begin position="100"/>
        <end position="133"/>
    </location>
</feature>
<name>A0A4Y7SXX8_COPMI</name>
<evidence type="ECO:0000313" key="2">
    <source>
        <dbReference type="EMBL" id="TEB26561.1"/>
    </source>
</evidence>
<accession>A0A4Y7SXX8</accession>
<feature type="compositionally biased region" description="Low complexity" evidence="1">
    <location>
        <begin position="78"/>
        <end position="89"/>
    </location>
</feature>
<organism evidence="2 3">
    <name type="scientific">Coprinellus micaceus</name>
    <name type="common">Glistening ink-cap mushroom</name>
    <name type="synonym">Coprinus micaceus</name>
    <dbReference type="NCBI Taxonomy" id="71717"/>
    <lineage>
        <taxon>Eukaryota</taxon>
        <taxon>Fungi</taxon>
        <taxon>Dikarya</taxon>
        <taxon>Basidiomycota</taxon>
        <taxon>Agaricomycotina</taxon>
        <taxon>Agaricomycetes</taxon>
        <taxon>Agaricomycetidae</taxon>
        <taxon>Agaricales</taxon>
        <taxon>Agaricineae</taxon>
        <taxon>Psathyrellaceae</taxon>
        <taxon>Coprinellus</taxon>
    </lineage>
</organism>
<dbReference type="Proteomes" id="UP000298030">
    <property type="component" value="Unassembled WGS sequence"/>
</dbReference>
<proteinExistence type="predicted"/>
<dbReference type="EMBL" id="QPFP01000047">
    <property type="protein sequence ID" value="TEB26561.1"/>
    <property type="molecule type" value="Genomic_DNA"/>
</dbReference>
<dbReference type="STRING" id="71717.A0A4Y7SXX8"/>
<evidence type="ECO:0000313" key="3">
    <source>
        <dbReference type="Proteomes" id="UP000298030"/>
    </source>
</evidence>
<gene>
    <name evidence="2" type="ORF">FA13DRAFT_1019856</name>
</gene>
<protein>
    <recommendedName>
        <fullName evidence="4">LisH domain-containing protein</fullName>
    </recommendedName>
</protein>
<feature type="region of interest" description="Disordered" evidence="1">
    <location>
        <begin position="55"/>
        <end position="139"/>
    </location>
</feature>
<reference evidence="2 3" key="1">
    <citation type="journal article" date="2019" name="Nat. Ecol. Evol.">
        <title>Megaphylogeny resolves global patterns of mushroom evolution.</title>
        <authorList>
            <person name="Varga T."/>
            <person name="Krizsan K."/>
            <person name="Foldi C."/>
            <person name="Dima B."/>
            <person name="Sanchez-Garcia M."/>
            <person name="Sanchez-Ramirez S."/>
            <person name="Szollosi G.J."/>
            <person name="Szarkandi J.G."/>
            <person name="Papp V."/>
            <person name="Albert L."/>
            <person name="Andreopoulos W."/>
            <person name="Angelini C."/>
            <person name="Antonin V."/>
            <person name="Barry K.W."/>
            <person name="Bougher N.L."/>
            <person name="Buchanan P."/>
            <person name="Buyck B."/>
            <person name="Bense V."/>
            <person name="Catcheside P."/>
            <person name="Chovatia M."/>
            <person name="Cooper J."/>
            <person name="Damon W."/>
            <person name="Desjardin D."/>
            <person name="Finy P."/>
            <person name="Geml J."/>
            <person name="Haridas S."/>
            <person name="Hughes K."/>
            <person name="Justo A."/>
            <person name="Karasinski D."/>
            <person name="Kautmanova I."/>
            <person name="Kiss B."/>
            <person name="Kocsube S."/>
            <person name="Kotiranta H."/>
            <person name="LaButti K.M."/>
            <person name="Lechner B.E."/>
            <person name="Liimatainen K."/>
            <person name="Lipzen A."/>
            <person name="Lukacs Z."/>
            <person name="Mihaltcheva S."/>
            <person name="Morgado L.N."/>
            <person name="Niskanen T."/>
            <person name="Noordeloos M.E."/>
            <person name="Ohm R.A."/>
            <person name="Ortiz-Santana B."/>
            <person name="Ovrebo C."/>
            <person name="Racz N."/>
            <person name="Riley R."/>
            <person name="Savchenko A."/>
            <person name="Shiryaev A."/>
            <person name="Soop K."/>
            <person name="Spirin V."/>
            <person name="Szebenyi C."/>
            <person name="Tomsovsky M."/>
            <person name="Tulloss R.E."/>
            <person name="Uehling J."/>
            <person name="Grigoriev I.V."/>
            <person name="Vagvolgyi C."/>
            <person name="Papp T."/>
            <person name="Martin F.M."/>
            <person name="Miettinen O."/>
            <person name="Hibbett D.S."/>
            <person name="Nagy L.G."/>
        </authorList>
    </citation>
    <scope>NUCLEOTIDE SEQUENCE [LARGE SCALE GENOMIC DNA]</scope>
    <source>
        <strain evidence="2 3">FP101781</strain>
    </source>
</reference>
<keyword evidence="3" id="KW-1185">Reference proteome</keyword>
<comment type="caution">
    <text evidence="2">The sequence shown here is derived from an EMBL/GenBank/DDBJ whole genome shotgun (WGS) entry which is preliminary data.</text>
</comment>
<evidence type="ECO:0008006" key="4">
    <source>
        <dbReference type="Google" id="ProtNLM"/>
    </source>
</evidence>
<sequence length="187" mass="20057">MDADLAATYTLIYSFLKTQAHTKAAIAVKKAAKDVVELKDDMEVDGTSLDEVVKSWKATQSSKNAKSSKDDSLDDSDTGSSSDSSSASAKKAKKSKAPSKKSSLASSSSSSSSPSSSSDSSSSDSDSGSDAATPKTQGQACLSNKICKERFIGRQLFRLRFRFLLNKEEARCPRIKGRLVRILELRL</sequence>